<proteinExistence type="inferred from homology"/>
<feature type="domain" description="Ketoreductase" evidence="2">
    <location>
        <begin position="9"/>
        <end position="224"/>
    </location>
</feature>
<dbReference type="PROSITE" id="PS00061">
    <property type="entry name" value="ADH_SHORT"/>
    <property type="match status" value="1"/>
</dbReference>
<dbReference type="InterPro" id="IPR002347">
    <property type="entry name" value="SDR_fam"/>
</dbReference>
<accession>A0A1G7WZF2</accession>
<evidence type="ECO:0000256" key="1">
    <source>
        <dbReference type="ARBA" id="ARBA00006484"/>
    </source>
</evidence>
<evidence type="ECO:0000313" key="3">
    <source>
        <dbReference type="EMBL" id="SDG77285.1"/>
    </source>
</evidence>
<dbReference type="FunFam" id="3.40.50.720:FF:000084">
    <property type="entry name" value="Short-chain dehydrogenase reductase"/>
    <property type="match status" value="1"/>
</dbReference>
<gene>
    <name evidence="3" type="ORF">SAMN05421742_102376</name>
</gene>
<reference evidence="4" key="1">
    <citation type="submission" date="2016-10" db="EMBL/GenBank/DDBJ databases">
        <authorList>
            <person name="Varghese N."/>
            <person name="Submissions S."/>
        </authorList>
    </citation>
    <scope>NUCLEOTIDE SEQUENCE [LARGE SCALE GENOMIC DNA]</scope>
    <source>
        <strain evidence="4">930I</strain>
    </source>
</reference>
<dbReference type="CDD" id="cd05233">
    <property type="entry name" value="SDR_c"/>
    <property type="match status" value="1"/>
</dbReference>
<dbReference type="PRINTS" id="PR00080">
    <property type="entry name" value="SDRFAMILY"/>
</dbReference>
<dbReference type="InterPro" id="IPR020904">
    <property type="entry name" value="Sc_DH/Rdtase_CS"/>
</dbReference>
<evidence type="ECO:0000259" key="2">
    <source>
        <dbReference type="SMART" id="SM00822"/>
    </source>
</evidence>
<dbReference type="Proteomes" id="UP000217076">
    <property type="component" value="Unassembled WGS sequence"/>
</dbReference>
<dbReference type="OrthoDB" id="9796652at2"/>
<dbReference type="RefSeq" id="WP_092616298.1">
    <property type="nucleotide sequence ID" value="NZ_FNCV01000002.1"/>
</dbReference>
<organism evidence="3 4">
    <name type="scientific">Roseospirillum parvum</name>
    <dbReference type="NCBI Taxonomy" id="83401"/>
    <lineage>
        <taxon>Bacteria</taxon>
        <taxon>Pseudomonadati</taxon>
        <taxon>Pseudomonadota</taxon>
        <taxon>Alphaproteobacteria</taxon>
        <taxon>Rhodospirillales</taxon>
        <taxon>Rhodospirillaceae</taxon>
        <taxon>Roseospirillum</taxon>
    </lineage>
</organism>
<dbReference type="AlphaFoldDB" id="A0A1G7WZF2"/>
<keyword evidence="4" id="KW-1185">Reference proteome</keyword>
<dbReference type="InterPro" id="IPR036291">
    <property type="entry name" value="NAD(P)-bd_dom_sf"/>
</dbReference>
<protein>
    <submittedName>
        <fullName evidence="3">NAD(P)-dependent dehydrogenase, short-chain alcohol dehydrogenase family</fullName>
    </submittedName>
</protein>
<sequence>MTPFDLSGEVALITGASSGLGRHMAGVLARAGARVALTARRLDRLDQAVGEIARDGGQALAVAMDVTDRASVVDGFTATEESLGRPTIVVNNAGIALTEKALELTESDWRTVLDTNLTGAWLVAQEAARRMSQGEPTGGSLINIASILGLRPTAGVAPYAAAKAGLIHLTQVLALEWARHNVRVNALAPGYVETEINRDFFATEAGQKLIRRIPQRRLGQPRDLDGALLLLASPASAYITGATLPIDGGHLCAGL</sequence>
<dbReference type="Pfam" id="PF13561">
    <property type="entry name" value="adh_short_C2"/>
    <property type="match status" value="1"/>
</dbReference>
<name>A0A1G7WZF2_9PROT</name>
<dbReference type="EMBL" id="FNCV01000002">
    <property type="protein sequence ID" value="SDG77285.1"/>
    <property type="molecule type" value="Genomic_DNA"/>
</dbReference>
<dbReference type="SUPFAM" id="SSF51735">
    <property type="entry name" value="NAD(P)-binding Rossmann-fold domains"/>
    <property type="match status" value="1"/>
</dbReference>
<dbReference type="InterPro" id="IPR057326">
    <property type="entry name" value="KR_dom"/>
</dbReference>
<dbReference type="PANTHER" id="PTHR42760">
    <property type="entry name" value="SHORT-CHAIN DEHYDROGENASES/REDUCTASES FAMILY MEMBER"/>
    <property type="match status" value="1"/>
</dbReference>
<dbReference type="PANTHER" id="PTHR42760:SF135">
    <property type="entry name" value="BLL7886 PROTEIN"/>
    <property type="match status" value="1"/>
</dbReference>
<dbReference type="Gene3D" id="3.40.50.720">
    <property type="entry name" value="NAD(P)-binding Rossmann-like Domain"/>
    <property type="match status" value="1"/>
</dbReference>
<dbReference type="GO" id="GO:0016616">
    <property type="term" value="F:oxidoreductase activity, acting on the CH-OH group of donors, NAD or NADP as acceptor"/>
    <property type="evidence" value="ECO:0007669"/>
    <property type="project" value="TreeGrafter"/>
</dbReference>
<dbReference type="PRINTS" id="PR00081">
    <property type="entry name" value="GDHRDH"/>
</dbReference>
<dbReference type="NCBIfam" id="NF005559">
    <property type="entry name" value="PRK07231.1"/>
    <property type="match status" value="1"/>
</dbReference>
<dbReference type="STRING" id="83401.SAMN05421742_102376"/>
<comment type="similarity">
    <text evidence="1">Belongs to the short-chain dehydrogenases/reductases (SDR) family.</text>
</comment>
<dbReference type="GO" id="GO:0030497">
    <property type="term" value="P:fatty acid elongation"/>
    <property type="evidence" value="ECO:0007669"/>
    <property type="project" value="TreeGrafter"/>
</dbReference>
<dbReference type="SMART" id="SM00822">
    <property type="entry name" value="PKS_KR"/>
    <property type="match status" value="1"/>
</dbReference>
<evidence type="ECO:0000313" key="4">
    <source>
        <dbReference type="Proteomes" id="UP000217076"/>
    </source>
</evidence>